<dbReference type="SMART" id="SM00054">
    <property type="entry name" value="EFh"/>
    <property type="match status" value="2"/>
</dbReference>
<keyword evidence="4" id="KW-0963">Cytoplasm</keyword>
<evidence type="ECO:0000313" key="14">
    <source>
        <dbReference type="EMBL" id="ETO69828.1"/>
    </source>
</evidence>
<dbReference type="PROSITE" id="PS00303">
    <property type="entry name" value="S100_CABP"/>
    <property type="match status" value="1"/>
</dbReference>
<dbReference type="CDD" id="cd00051">
    <property type="entry name" value="EFh"/>
    <property type="match status" value="1"/>
</dbReference>
<sequence>MAVAGRGGGARKKAKQERWWWQAEPALSAAPSVDAIARHRELQEQLLRYDQNAWLTKHAKQPRFQFSGEQKRMLRQWFDALDTDGSGKISVEELEDPMLSIGIVNDTREIEQIVSKLDKDSNGQIDFQEFVDFLTPHTRHNKDSNPQKHEVMFHQLTKKMEHQSSGFLEINTQLSMERRRFILDSITSFTSQSIQEDLAELKHFKEKNLSGSGDSTSPGRSRHRQAMTKKAKLAALATRHQEEMRFQALEQVFIRNNALKRLQALPPSVLGTPVASRRAQQRRLAPLPAVERPLATPKRSVIVSPSLENLDARRVSAKLLEQSGMGSYRRLASTGGHCSSMPSLLATTDTGEMP</sequence>
<proteinExistence type="predicted"/>
<evidence type="ECO:0000256" key="5">
    <source>
        <dbReference type="ARBA" id="ARBA00022692"/>
    </source>
</evidence>
<evidence type="ECO:0000256" key="4">
    <source>
        <dbReference type="ARBA" id="ARBA00022490"/>
    </source>
</evidence>
<evidence type="ECO:0000256" key="9">
    <source>
        <dbReference type="ARBA" id="ARBA00023034"/>
    </source>
</evidence>
<keyword evidence="9" id="KW-0333">Golgi apparatus</keyword>
<keyword evidence="5" id="KW-0812">Transmembrane</keyword>
<dbReference type="PANTHER" id="PTHR46311">
    <property type="entry name" value="CALCIUM-BINDING PROTEIN 8-RELATED"/>
    <property type="match status" value="1"/>
</dbReference>
<evidence type="ECO:0000256" key="1">
    <source>
        <dbReference type="ARBA" id="ARBA00004521"/>
    </source>
</evidence>
<dbReference type="PROSITE" id="PS00018">
    <property type="entry name" value="EF_HAND_1"/>
    <property type="match status" value="2"/>
</dbReference>
<evidence type="ECO:0000256" key="8">
    <source>
        <dbReference type="ARBA" id="ARBA00022989"/>
    </source>
</evidence>
<accession>A0A080ZT67</accession>
<dbReference type="Pfam" id="PF13499">
    <property type="entry name" value="EF-hand_7"/>
    <property type="match status" value="1"/>
</dbReference>
<dbReference type="InterPro" id="IPR018247">
    <property type="entry name" value="EF_Hand_1_Ca_BS"/>
</dbReference>
<keyword evidence="3" id="KW-1003">Cell membrane</keyword>
<dbReference type="GO" id="GO:0048471">
    <property type="term" value="C:perinuclear region of cytoplasm"/>
    <property type="evidence" value="ECO:0007669"/>
    <property type="project" value="UniProtKB-SubCell"/>
</dbReference>
<dbReference type="InterPro" id="IPR011992">
    <property type="entry name" value="EF-hand-dom_pair"/>
</dbReference>
<dbReference type="GO" id="GO:0005509">
    <property type="term" value="F:calcium ion binding"/>
    <property type="evidence" value="ECO:0007669"/>
    <property type="project" value="InterPro"/>
</dbReference>
<dbReference type="SUPFAM" id="SSF47473">
    <property type="entry name" value="EF-hand"/>
    <property type="match status" value="1"/>
</dbReference>
<evidence type="ECO:0000256" key="10">
    <source>
        <dbReference type="ARBA" id="ARBA00023136"/>
    </source>
</evidence>
<dbReference type="PANTHER" id="PTHR46311:SF5">
    <property type="entry name" value="EF-HAND DOMAIN-CONTAINING PROTEIN"/>
    <property type="match status" value="1"/>
</dbReference>
<dbReference type="EMBL" id="ANJA01002482">
    <property type="protein sequence ID" value="ETO69828.1"/>
    <property type="molecule type" value="Genomic_DNA"/>
</dbReference>
<comment type="subunit">
    <text evidence="12">Interacts with PI4KB. This binding competes with FREQ/NCS1 binding in a calcium-dependent manner.</text>
</comment>
<evidence type="ECO:0000256" key="2">
    <source>
        <dbReference type="ARBA" id="ARBA00004556"/>
    </source>
</evidence>
<dbReference type="GO" id="GO:0005886">
    <property type="term" value="C:plasma membrane"/>
    <property type="evidence" value="ECO:0007669"/>
    <property type="project" value="UniProtKB-SubCell"/>
</dbReference>
<protein>
    <recommendedName>
        <fullName evidence="13">EF-hand domain-containing protein</fullName>
    </recommendedName>
</protein>
<dbReference type="Proteomes" id="UP000028582">
    <property type="component" value="Unassembled WGS sequence"/>
</dbReference>
<comment type="caution">
    <text evidence="14">The sequence shown here is derived from an EMBL/GenBank/DDBJ whole genome shotgun (WGS) entry which is preliminary data.</text>
</comment>
<dbReference type="InterPro" id="IPR002048">
    <property type="entry name" value="EF_hand_dom"/>
</dbReference>
<organism evidence="14 15">
    <name type="scientific">Phytophthora nicotianae P1976</name>
    <dbReference type="NCBI Taxonomy" id="1317066"/>
    <lineage>
        <taxon>Eukaryota</taxon>
        <taxon>Sar</taxon>
        <taxon>Stramenopiles</taxon>
        <taxon>Oomycota</taxon>
        <taxon>Peronosporomycetes</taxon>
        <taxon>Peronosporales</taxon>
        <taxon>Peronosporaceae</taxon>
        <taxon>Phytophthora</taxon>
    </lineage>
</organism>
<feature type="domain" description="EF-hand" evidence="13">
    <location>
        <begin position="69"/>
        <end position="104"/>
    </location>
</feature>
<keyword evidence="6" id="KW-0677">Repeat</keyword>
<feature type="domain" description="EF-hand" evidence="13">
    <location>
        <begin position="105"/>
        <end position="140"/>
    </location>
</feature>
<gene>
    <name evidence="14" type="ORF">F444_13648</name>
</gene>
<dbReference type="GO" id="GO:0032588">
    <property type="term" value="C:trans-Golgi network membrane"/>
    <property type="evidence" value="ECO:0007669"/>
    <property type="project" value="TreeGrafter"/>
</dbReference>
<evidence type="ECO:0000256" key="3">
    <source>
        <dbReference type="ARBA" id="ARBA00022475"/>
    </source>
</evidence>
<evidence type="ECO:0000259" key="13">
    <source>
        <dbReference type="PROSITE" id="PS50222"/>
    </source>
</evidence>
<evidence type="ECO:0000256" key="6">
    <source>
        <dbReference type="ARBA" id="ARBA00022737"/>
    </source>
</evidence>
<reference evidence="14 15" key="1">
    <citation type="submission" date="2013-11" db="EMBL/GenBank/DDBJ databases">
        <title>The Genome Sequence of Phytophthora parasitica P1976.</title>
        <authorList>
            <consortium name="The Broad Institute Genomics Platform"/>
            <person name="Russ C."/>
            <person name="Tyler B."/>
            <person name="Panabieres F."/>
            <person name="Shan W."/>
            <person name="Tripathy S."/>
            <person name="Grunwald N."/>
            <person name="Machado M."/>
            <person name="Johnson C.S."/>
            <person name="Walker B."/>
            <person name="Young S."/>
            <person name="Zeng Q."/>
            <person name="Gargeya S."/>
            <person name="Fitzgerald M."/>
            <person name="Haas B."/>
            <person name="Abouelleil A."/>
            <person name="Allen A.W."/>
            <person name="Alvarado L."/>
            <person name="Arachchi H.M."/>
            <person name="Berlin A.M."/>
            <person name="Chapman S.B."/>
            <person name="Gainer-Dewar J."/>
            <person name="Goldberg J."/>
            <person name="Griggs A."/>
            <person name="Gujja S."/>
            <person name="Hansen M."/>
            <person name="Howarth C."/>
            <person name="Imamovic A."/>
            <person name="Ireland A."/>
            <person name="Larimer J."/>
            <person name="McCowan C."/>
            <person name="Murphy C."/>
            <person name="Pearson M."/>
            <person name="Poon T.W."/>
            <person name="Priest M."/>
            <person name="Roberts A."/>
            <person name="Saif S."/>
            <person name="Shea T."/>
            <person name="Sisk P."/>
            <person name="Sykes S."/>
            <person name="Wortman J."/>
            <person name="Nusbaum C."/>
            <person name="Birren B."/>
        </authorList>
    </citation>
    <scope>NUCLEOTIDE SEQUENCE [LARGE SCALE GENOMIC DNA]</scope>
    <source>
        <strain evidence="14 15">P1976</strain>
    </source>
</reference>
<name>A0A080ZT67_PHYNI</name>
<keyword evidence="8" id="KW-1133">Transmembrane helix</keyword>
<dbReference type="Gene3D" id="1.10.238.10">
    <property type="entry name" value="EF-hand"/>
    <property type="match status" value="1"/>
</dbReference>
<keyword evidence="7" id="KW-0106">Calcium</keyword>
<dbReference type="OrthoDB" id="418595at2759"/>
<comment type="subcellular location">
    <subcellularLocation>
        <location evidence="1">Cell membrane</location>
        <topology evidence="1">Single-pass type IV membrane protein</topology>
    </subcellularLocation>
    <subcellularLocation>
        <location evidence="2">Cytoplasm</location>
        <location evidence="2">Perinuclear region</location>
    </subcellularLocation>
    <subcellularLocation>
        <location evidence="11">Golgi apparatus</location>
        <location evidence="11">trans-Golgi network membrane</location>
        <topology evidence="11">Single-pass type IV membrane protein</topology>
    </subcellularLocation>
</comment>
<dbReference type="AlphaFoldDB" id="A0A080ZT67"/>
<evidence type="ECO:0000313" key="15">
    <source>
        <dbReference type="Proteomes" id="UP000028582"/>
    </source>
</evidence>
<dbReference type="PROSITE" id="PS50222">
    <property type="entry name" value="EF_HAND_2"/>
    <property type="match status" value="2"/>
</dbReference>
<dbReference type="InterPro" id="IPR051111">
    <property type="entry name" value="Ca-binding_regulatory"/>
</dbReference>
<evidence type="ECO:0000256" key="12">
    <source>
        <dbReference type="ARBA" id="ARBA00038636"/>
    </source>
</evidence>
<evidence type="ECO:0000256" key="11">
    <source>
        <dbReference type="ARBA" id="ARBA00037801"/>
    </source>
</evidence>
<evidence type="ECO:0000256" key="7">
    <source>
        <dbReference type="ARBA" id="ARBA00022837"/>
    </source>
</evidence>
<keyword evidence="10" id="KW-0472">Membrane</keyword>
<dbReference type="InterPro" id="IPR001751">
    <property type="entry name" value="S100/CaBP7/8-like_CS"/>
</dbReference>